<keyword evidence="1" id="KW-1133">Transmembrane helix</keyword>
<keyword evidence="1" id="KW-0472">Membrane</keyword>
<dbReference type="RefSeq" id="WP_250421386.1">
    <property type="nucleotide sequence ID" value="NZ_JAJKBJ010000001.1"/>
</dbReference>
<comment type="caution">
    <text evidence="2">The sequence shown here is derived from an EMBL/GenBank/DDBJ whole genome shotgun (WGS) entry which is preliminary data.</text>
</comment>
<evidence type="ECO:0000256" key="1">
    <source>
        <dbReference type="SAM" id="Phobius"/>
    </source>
</evidence>
<evidence type="ECO:0008006" key="4">
    <source>
        <dbReference type="Google" id="ProtNLM"/>
    </source>
</evidence>
<keyword evidence="1" id="KW-0812">Transmembrane</keyword>
<proteinExistence type="predicted"/>
<dbReference type="Proteomes" id="UP001139721">
    <property type="component" value="Unassembled WGS sequence"/>
</dbReference>
<sequence>MSGFELPQVMSTLDAAAVRATATAREYVSSSPGFFTPYRSAGDFAKTVAAPVVCPISFAVITGLLGVASGIAAAICITSFAAAGIAAAAGNQDARNSALSVGVICGFAAVAAPLLAAAFALCIVASLIMTAAALVTRTGATVVNGVANGVKALSQCCHSEENHHDNEMTTSHSLA</sequence>
<feature type="transmembrane region" description="Helical" evidence="1">
    <location>
        <begin position="101"/>
        <end position="134"/>
    </location>
</feature>
<name>A0A9X2CXJ0_9GAMM</name>
<evidence type="ECO:0000313" key="2">
    <source>
        <dbReference type="EMBL" id="MCL9682674.1"/>
    </source>
</evidence>
<protein>
    <recommendedName>
        <fullName evidence="4">Transmembrane protein</fullName>
    </recommendedName>
</protein>
<dbReference type="AlphaFoldDB" id="A0A9X2CXJ0"/>
<evidence type="ECO:0000313" key="3">
    <source>
        <dbReference type="Proteomes" id="UP001139721"/>
    </source>
</evidence>
<dbReference type="EMBL" id="JAJKBJ010000001">
    <property type="protein sequence ID" value="MCL9682674.1"/>
    <property type="molecule type" value="Genomic_DNA"/>
</dbReference>
<feature type="transmembrane region" description="Helical" evidence="1">
    <location>
        <begin position="56"/>
        <end position="89"/>
    </location>
</feature>
<keyword evidence="3" id="KW-1185">Reference proteome</keyword>
<accession>A0A9X2CXJ0</accession>
<reference evidence="2" key="1">
    <citation type="submission" date="2021-11" db="EMBL/GenBank/DDBJ databases">
        <title>Legionella maioricencis sp. nov., a new species isolated from hot water samples in Mallorca.</title>
        <authorList>
            <person name="Crespi S."/>
            <person name="Drasar V."/>
            <person name="Salva-Serra F."/>
            <person name="Jaen-Luchoro D."/>
            <person name="Pineiro-Iglesias B."/>
            <person name="Aliaga F."/>
            <person name="Fernandez-Juarez V."/>
            <person name="Coll G."/>
            <person name="Moore E.R.B."/>
            <person name="Bennasar-Figueras A."/>
        </authorList>
    </citation>
    <scope>NUCLEOTIDE SEQUENCE</scope>
    <source>
        <strain evidence="2">HCPI-6</strain>
    </source>
</reference>
<gene>
    <name evidence="2" type="ORF">LOX96_01055</name>
</gene>
<organism evidence="2 3">
    <name type="scientific">Legionella maioricensis</name>
    <dbReference type="NCBI Taxonomy" id="2896528"/>
    <lineage>
        <taxon>Bacteria</taxon>
        <taxon>Pseudomonadati</taxon>
        <taxon>Pseudomonadota</taxon>
        <taxon>Gammaproteobacteria</taxon>
        <taxon>Legionellales</taxon>
        <taxon>Legionellaceae</taxon>
        <taxon>Legionella</taxon>
    </lineage>
</organism>